<evidence type="ECO:0000259" key="1">
    <source>
        <dbReference type="Pfam" id="PF08722"/>
    </source>
</evidence>
<feature type="domain" description="TnsA endonuclease N-terminal" evidence="1">
    <location>
        <begin position="70"/>
        <end position="144"/>
    </location>
</feature>
<dbReference type="Pfam" id="PF08722">
    <property type="entry name" value="Tn7_TnsA-like_N"/>
    <property type="match status" value="1"/>
</dbReference>
<evidence type="ECO:0000313" key="3">
    <source>
        <dbReference type="Proteomes" id="UP001595711"/>
    </source>
</evidence>
<gene>
    <name evidence="2" type="ORF">ACFOOQ_19415</name>
</gene>
<dbReference type="InterPro" id="IPR014833">
    <property type="entry name" value="TnsA_N"/>
</dbReference>
<dbReference type="Proteomes" id="UP001595711">
    <property type="component" value="Unassembled WGS sequence"/>
</dbReference>
<protein>
    <submittedName>
        <fullName evidence="2">Tn7 transposase TnsA N-terminal domain-containing protein</fullName>
    </submittedName>
</protein>
<evidence type="ECO:0000313" key="2">
    <source>
        <dbReference type="EMBL" id="MFC3677730.1"/>
    </source>
</evidence>
<dbReference type="RefSeq" id="WP_379729319.1">
    <property type="nucleotide sequence ID" value="NZ_JBHRYJ010000005.1"/>
</dbReference>
<name>A0ABV7VJP5_9PROT</name>
<keyword evidence="3" id="KW-1185">Reference proteome</keyword>
<sequence>MVRIIGRKSASEVRAATVKRYPYLAFDMARKVGTRRKRRVMGKFVSVKNGGMMPWESSLELDMFRLLEVDNNVIAYRPQPERLIYDNGERVRLHYPDIEVTFLAGKTQIVEVKEADDANDPVNQKEFAIRSFLYAKEGLEYVVRDRDWVHQGVALANARQILLFNDMRPAPLLRKKVLELFDVEPPKTLADLHEALKMPLADRGLLLNMAMRNIFTIDTHSAPLSDRSAVSPRKERAKP</sequence>
<reference evidence="3" key="1">
    <citation type="journal article" date="2019" name="Int. J. Syst. Evol. Microbiol.">
        <title>The Global Catalogue of Microorganisms (GCM) 10K type strain sequencing project: providing services to taxonomists for standard genome sequencing and annotation.</title>
        <authorList>
            <consortium name="The Broad Institute Genomics Platform"/>
            <consortium name="The Broad Institute Genome Sequencing Center for Infectious Disease"/>
            <person name="Wu L."/>
            <person name="Ma J."/>
        </authorList>
    </citation>
    <scope>NUCLEOTIDE SEQUENCE [LARGE SCALE GENOMIC DNA]</scope>
    <source>
        <strain evidence="3">KCTC 42182</strain>
    </source>
</reference>
<organism evidence="2 3">
    <name type="scientific">Ferrovibrio xuzhouensis</name>
    <dbReference type="NCBI Taxonomy" id="1576914"/>
    <lineage>
        <taxon>Bacteria</taxon>
        <taxon>Pseudomonadati</taxon>
        <taxon>Pseudomonadota</taxon>
        <taxon>Alphaproteobacteria</taxon>
        <taxon>Rhodospirillales</taxon>
        <taxon>Rhodospirillaceae</taxon>
        <taxon>Ferrovibrio</taxon>
    </lineage>
</organism>
<proteinExistence type="predicted"/>
<comment type="caution">
    <text evidence="2">The sequence shown here is derived from an EMBL/GenBank/DDBJ whole genome shotgun (WGS) entry which is preliminary data.</text>
</comment>
<dbReference type="EMBL" id="JBHRYJ010000005">
    <property type="protein sequence ID" value="MFC3677730.1"/>
    <property type="molecule type" value="Genomic_DNA"/>
</dbReference>
<accession>A0ABV7VJP5</accession>